<name>A0A9N8WTC9_9GLOM</name>
<accession>A0A9N8WTC9</accession>
<gene>
    <name evidence="1" type="ORF">RFULGI_LOCUS2067</name>
</gene>
<dbReference type="OrthoDB" id="5860629at2759"/>
<dbReference type="EMBL" id="CAJVPZ010001463">
    <property type="protein sequence ID" value="CAG8492911.1"/>
    <property type="molecule type" value="Genomic_DNA"/>
</dbReference>
<sequence length="150" mass="17381">MPIPTMLHNYELDNSLIIEELNYDIEELIRIVNDRLPQLNVDQRAIFDDVVKAVKTYTSTIIFVDGRVPFVVNSMTNTIQLPEDIVLPSQELNDIIRYIYPNLSMQVNHQYLVERLILISKNDDVNTINLIAMKQFPGEAVELIYIDCQT</sequence>
<keyword evidence="2" id="KW-1185">Reference proteome</keyword>
<proteinExistence type="predicted"/>
<dbReference type="Proteomes" id="UP000789396">
    <property type="component" value="Unassembled WGS sequence"/>
</dbReference>
<protein>
    <submittedName>
        <fullName evidence="1">5992_t:CDS:1</fullName>
    </submittedName>
</protein>
<reference evidence="1" key="1">
    <citation type="submission" date="2021-06" db="EMBL/GenBank/DDBJ databases">
        <authorList>
            <person name="Kallberg Y."/>
            <person name="Tangrot J."/>
            <person name="Rosling A."/>
        </authorList>
    </citation>
    <scope>NUCLEOTIDE SEQUENCE</scope>
    <source>
        <strain evidence="1">IN212</strain>
    </source>
</reference>
<organism evidence="1 2">
    <name type="scientific">Racocetra fulgida</name>
    <dbReference type="NCBI Taxonomy" id="60492"/>
    <lineage>
        <taxon>Eukaryota</taxon>
        <taxon>Fungi</taxon>
        <taxon>Fungi incertae sedis</taxon>
        <taxon>Mucoromycota</taxon>
        <taxon>Glomeromycotina</taxon>
        <taxon>Glomeromycetes</taxon>
        <taxon>Diversisporales</taxon>
        <taxon>Gigasporaceae</taxon>
        <taxon>Racocetra</taxon>
    </lineage>
</organism>
<dbReference type="AlphaFoldDB" id="A0A9N8WTC9"/>
<evidence type="ECO:0000313" key="1">
    <source>
        <dbReference type="EMBL" id="CAG8492911.1"/>
    </source>
</evidence>
<evidence type="ECO:0000313" key="2">
    <source>
        <dbReference type="Proteomes" id="UP000789396"/>
    </source>
</evidence>
<comment type="caution">
    <text evidence="1">The sequence shown here is derived from an EMBL/GenBank/DDBJ whole genome shotgun (WGS) entry which is preliminary data.</text>
</comment>